<dbReference type="AlphaFoldDB" id="A0A9X2B3V6"/>
<dbReference type="NCBIfam" id="TIGR04350">
    <property type="entry name" value="C_S_lyase_PatB"/>
    <property type="match status" value="1"/>
</dbReference>
<keyword evidence="8" id="KW-1185">Reference proteome</keyword>
<dbReference type="PANTHER" id="PTHR43525:SF1">
    <property type="entry name" value="PROTEIN MALY"/>
    <property type="match status" value="1"/>
</dbReference>
<dbReference type="RefSeq" id="WP_244728079.1">
    <property type="nucleotide sequence ID" value="NZ_JALIRP010000008.1"/>
</dbReference>
<comment type="similarity">
    <text evidence="5">Belongs to the class-II pyridoxal-phosphate-dependent aminotransferase family. MalY/PatB cystathionine beta-lyase subfamily.</text>
</comment>
<reference evidence="7" key="1">
    <citation type="submission" date="2022-04" db="EMBL/GenBank/DDBJ databases">
        <title>Paenibacillus mangrovi sp. nov., a novel endophytic bacterium isolated from bark of Kandelia candel.</title>
        <authorList>
            <person name="Tuo L."/>
        </authorList>
    </citation>
    <scope>NUCLEOTIDE SEQUENCE</scope>
    <source>
        <strain evidence="7">KQZ6P-2</strain>
    </source>
</reference>
<keyword evidence="7" id="KW-0032">Aminotransferase</keyword>
<evidence type="ECO:0000256" key="2">
    <source>
        <dbReference type="ARBA" id="ARBA00012224"/>
    </source>
</evidence>
<dbReference type="CDD" id="cd00609">
    <property type="entry name" value="AAT_like"/>
    <property type="match status" value="1"/>
</dbReference>
<gene>
    <name evidence="7" type="ORF">MUG84_19895</name>
</gene>
<keyword evidence="3" id="KW-0663">Pyridoxal phosphate</keyword>
<dbReference type="GO" id="GO:0008483">
    <property type="term" value="F:transaminase activity"/>
    <property type="evidence" value="ECO:0007669"/>
    <property type="project" value="UniProtKB-KW"/>
</dbReference>
<evidence type="ECO:0000256" key="5">
    <source>
        <dbReference type="ARBA" id="ARBA00037974"/>
    </source>
</evidence>
<dbReference type="Pfam" id="PF00155">
    <property type="entry name" value="Aminotran_1_2"/>
    <property type="match status" value="1"/>
</dbReference>
<evidence type="ECO:0000256" key="3">
    <source>
        <dbReference type="ARBA" id="ARBA00022898"/>
    </source>
</evidence>
<keyword evidence="7" id="KW-0808">Transferase</keyword>
<dbReference type="InterPro" id="IPR027619">
    <property type="entry name" value="C-S_lyase_PatB-like"/>
</dbReference>
<dbReference type="Proteomes" id="UP001139347">
    <property type="component" value="Unassembled WGS sequence"/>
</dbReference>
<protein>
    <recommendedName>
        <fullName evidence="2">cysteine-S-conjugate beta-lyase</fullName>
        <ecNumber evidence="2">4.4.1.13</ecNumber>
    </recommendedName>
</protein>
<dbReference type="InterPro" id="IPR015424">
    <property type="entry name" value="PyrdxlP-dep_Trfase"/>
</dbReference>
<dbReference type="EC" id="4.4.1.13" evidence="2"/>
<dbReference type="Gene3D" id="3.40.640.10">
    <property type="entry name" value="Type I PLP-dependent aspartate aminotransferase-like (Major domain)"/>
    <property type="match status" value="1"/>
</dbReference>
<comment type="caution">
    <text evidence="7">The sequence shown here is derived from an EMBL/GenBank/DDBJ whole genome shotgun (WGS) entry which is preliminary data.</text>
</comment>
<name>A0A9X2B3V6_9BACL</name>
<dbReference type="InterPro" id="IPR015422">
    <property type="entry name" value="PyrdxlP-dep_Trfase_small"/>
</dbReference>
<proteinExistence type="inferred from homology"/>
<evidence type="ECO:0000256" key="1">
    <source>
        <dbReference type="ARBA" id="ARBA00001933"/>
    </source>
</evidence>
<organism evidence="7 8">
    <name type="scientific">Paenibacillus mangrovi</name>
    <dbReference type="NCBI Taxonomy" id="2931978"/>
    <lineage>
        <taxon>Bacteria</taxon>
        <taxon>Bacillati</taxon>
        <taxon>Bacillota</taxon>
        <taxon>Bacilli</taxon>
        <taxon>Bacillales</taxon>
        <taxon>Paenibacillaceae</taxon>
        <taxon>Paenibacillus</taxon>
    </lineage>
</organism>
<evidence type="ECO:0000313" key="8">
    <source>
        <dbReference type="Proteomes" id="UP001139347"/>
    </source>
</evidence>
<sequence>MNFDKIITRNLTGCDKWDGMKNIFGTTDALPMWVADMDFESPPSVIEAIQKRVEHGVFGYTMQTGEYKQSIVSWMKQRHGWEIEPEWLVFCPGVVPALSFAVQAFTQPGDKVVIQPPVYPPFHSVVKDHGRELVLNPLKLENGQYSMDLEALEQILSSQQIKMLILCSPHNPVGRVWTSGELEALVQLCARHDVLIISDEIHADLVYEKDAHTPLAKISEEAKNRSIICTSPSKTFNIAGLNTSNIIIPNAEIRSTFMKMLELYHVGSISAIGSTAAEAAYTSGGEWLDEVLVYLQKNIDYVLEYVEKHIPEIKVQQPEATYLLWMDLRCLGMNPDETADFLLTKAKLALNKGSAFGQGGEGFMRMNVACPKATVIEAMKRLDQAMTAWRQESKKA</sequence>
<feature type="domain" description="Aminotransferase class I/classII large" evidence="6">
    <location>
        <begin position="36"/>
        <end position="382"/>
    </location>
</feature>
<dbReference type="InterPro" id="IPR015421">
    <property type="entry name" value="PyrdxlP-dep_Trfase_major"/>
</dbReference>
<evidence type="ECO:0000313" key="7">
    <source>
        <dbReference type="EMBL" id="MCJ8013994.1"/>
    </source>
</evidence>
<comment type="cofactor">
    <cofactor evidence="1">
        <name>pyridoxal 5'-phosphate</name>
        <dbReference type="ChEBI" id="CHEBI:597326"/>
    </cofactor>
</comment>
<dbReference type="PANTHER" id="PTHR43525">
    <property type="entry name" value="PROTEIN MALY"/>
    <property type="match status" value="1"/>
</dbReference>
<dbReference type="GO" id="GO:0047804">
    <property type="term" value="F:cysteine-S-conjugate beta-lyase activity"/>
    <property type="evidence" value="ECO:0007669"/>
    <property type="project" value="UniProtKB-EC"/>
</dbReference>
<accession>A0A9X2B3V6</accession>
<dbReference type="EMBL" id="JALIRP010000008">
    <property type="protein sequence ID" value="MCJ8013994.1"/>
    <property type="molecule type" value="Genomic_DNA"/>
</dbReference>
<evidence type="ECO:0000259" key="6">
    <source>
        <dbReference type="Pfam" id="PF00155"/>
    </source>
</evidence>
<evidence type="ECO:0000256" key="4">
    <source>
        <dbReference type="ARBA" id="ARBA00023239"/>
    </source>
</evidence>
<dbReference type="Gene3D" id="3.90.1150.10">
    <property type="entry name" value="Aspartate Aminotransferase, domain 1"/>
    <property type="match status" value="1"/>
</dbReference>
<dbReference type="SUPFAM" id="SSF53383">
    <property type="entry name" value="PLP-dependent transferases"/>
    <property type="match status" value="1"/>
</dbReference>
<keyword evidence="4" id="KW-0456">Lyase</keyword>
<dbReference type="GO" id="GO:0030170">
    <property type="term" value="F:pyridoxal phosphate binding"/>
    <property type="evidence" value="ECO:0007669"/>
    <property type="project" value="InterPro"/>
</dbReference>
<dbReference type="InterPro" id="IPR004839">
    <property type="entry name" value="Aminotransferase_I/II_large"/>
</dbReference>
<dbReference type="InterPro" id="IPR051798">
    <property type="entry name" value="Class-II_PLP-Dep_Aminotrans"/>
</dbReference>